<keyword evidence="8 12" id="KW-0735">Signal-anchor</keyword>
<evidence type="ECO:0000256" key="10">
    <source>
        <dbReference type="ARBA" id="ARBA00023008"/>
    </source>
</evidence>
<comment type="similarity">
    <text evidence="3 12">Belongs to the COX11/CtaG family.</text>
</comment>
<evidence type="ECO:0000313" key="14">
    <source>
        <dbReference type="EMBL" id="NVO28409.1"/>
    </source>
</evidence>
<name>A0A850QEJ6_9RHOB</name>
<evidence type="ECO:0000313" key="16">
    <source>
        <dbReference type="Proteomes" id="UP000592216"/>
    </source>
</evidence>
<dbReference type="NCBIfam" id="NF003465">
    <property type="entry name" value="PRK05089.1"/>
    <property type="match status" value="1"/>
</dbReference>
<evidence type="ECO:0000256" key="8">
    <source>
        <dbReference type="ARBA" id="ARBA00022968"/>
    </source>
</evidence>
<evidence type="ECO:0000256" key="12">
    <source>
        <dbReference type="HAMAP-Rule" id="MF_00155"/>
    </source>
</evidence>
<evidence type="ECO:0000313" key="15">
    <source>
        <dbReference type="Proteomes" id="UP000523601"/>
    </source>
</evidence>
<keyword evidence="9 12" id="KW-1133">Transmembrane helix</keyword>
<evidence type="ECO:0000256" key="2">
    <source>
        <dbReference type="ARBA" id="ARBA00004382"/>
    </source>
</evidence>
<dbReference type="PANTHER" id="PTHR21320:SF3">
    <property type="entry name" value="CYTOCHROME C OXIDASE ASSEMBLY PROTEIN COX11, MITOCHONDRIAL-RELATED"/>
    <property type="match status" value="1"/>
</dbReference>
<dbReference type="GO" id="GO:0005507">
    <property type="term" value="F:copper ion binding"/>
    <property type="evidence" value="ECO:0007669"/>
    <property type="project" value="InterPro"/>
</dbReference>
<keyword evidence="5 12" id="KW-1003">Cell membrane</keyword>
<sequence>MDRKQKTLVRLVSVVVTMGALAWAAVPFYDLFCRVTGFGGVTQVAETESDTILDQTIKIKFDASLERGMPWEFKPMQREMELRIGETGLAFYEAYNPTDHVVAGTASYNVAPFSAGGYFIKIECFCFTEQVLQPGERVEMPVTFYVDPEIVTDPEAKFAKHITLSYTFHEMDLADTDYQAALKTEKTTEIN</sequence>
<evidence type="ECO:0000256" key="4">
    <source>
        <dbReference type="ARBA" id="ARBA00015384"/>
    </source>
</evidence>
<keyword evidence="15" id="KW-1185">Reference proteome</keyword>
<dbReference type="FunFam" id="2.60.370.10:FF:000001">
    <property type="entry name" value="COX11 cytochrome c oxidase assembly homolog"/>
    <property type="match status" value="1"/>
</dbReference>
<dbReference type="HAMAP" id="MF_00155">
    <property type="entry name" value="CtaG"/>
    <property type="match status" value="1"/>
</dbReference>
<dbReference type="PIRSF" id="PIRSF005413">
    <property type="entry name" value="COX11"/>
    <property type="match status" value="1"/>
</dbReference>
<feature type="topological domain" description="Periplasmic" evidence="12">
    <location>
        <begin position="26"/>
        <end position="191"/>
    </location>
</feature>
<keyword evidence="6 12" id="KW-0997">Cell inner membrane</keyword>
<evidence type="ECO:0000256" key="5">
    <source>
        <dbReference type="ARBA" id="ARBA00022475"/>
    </source>
</evidence>
<dbReference type="EMBL" id="JABCJE010000005">
    <property type="protein sequence ID" value="NVO24281.1"/>
    <property type="molecule type" value="Genomic_DNA"/>
</dbReference>
<evidence type="ECO:0000256" key="11">
    <source>
        <dbReference type="ARBA" id="ARBA00023136"/>
    </source>
</evidence>
<gene>
    <name evidence="12" type="primary">ctaG</name>
    <name evidence="14" type="ORF">HJ526_13325</name>
    <name evidence="13" type="ORF">HJ536_13020</name>
</gene>
<keyword evidence="11 12" id="KW-0472">Membrane</keyword>
<evidence type="ECO:0000256" key="9">
    <source>
        <dbReference type="ARBA" id="ARBA00022989"/>
    </source>
</evidence>
<dbReference type="GO" id="GO:0008535">
    <property type="term" value="P:respiratory chain complex IV assembly"/>
    <property type="evidence" value="ECO:0007669"/>
    <property type="project" value="UniProtKB-UniRule"/>
</dbReference>
<dbReference type="Pfam" id="PF04442">
    <property type="entry name" value="CtaG_Cox11"/>
    <property type="match status" value="1"/>
</dbReference>
<evidence type="ECO:0000256" key="1">
    <source>
        <dbReference type="ARBA" id="ARBA00004007"/>
    </source>
</evidence>
<dbReference type="AlphaFoldDB" id="A0A850QEJ6"/>
<dbReference type="InterPro" id="IPR007533">
    <property type="entry name" value="Cyt_c_oxidase_assmbl_CtaG"/>
</dbReference>
<dbReference type="PANTHER" id="PTHR21320">
    <property type="entry name" value="CYTOCHROME C OXIDASE ASSEMBLY PROTEIN COX11-RELATED"/>
    <property type="match status" value="1"/>
</dbReference>
<comment type="subcellular location">
    <subcellularLocation>
        <location evidence="2 12">Cell inner membrane</location>
        <topology evidence="2 12">Single-pass type II membrane protein</topology>
        <orientation evidence="2 12">Periplasmic side</orientation>
    </subcellularLocation>
</comment>
<evidence type="ECO:0000256" key="6">
    <source>
        <dbReference type="ARBA" id="ARBA00022519"/>
    </source>
</evidence>
<evidence type="ECO:0000313" key="13">
    <source>
        <dbReference type="EMBL" id="NVO24281.1"/>
    </source>
</evidence>
<dbReference type="RefSeq" id="WP_176855094.1">
    <property type="nucleotide sequence ID" value="NZ_JABCJD010000006.1"/>
</dbReference>
<organism evidence="13 16">
    <name type="scientific">Donghicola mangrovi</name>
    <dbReference type="NCBI Taxonomy" id="2729614"/>
    <lineage>
        <taxon>Bacteria</taxon>
        <taxon>Pseudomonadati</taxon>
        <taxon>Pseudomonadota</taxon>
        <taxon>Alphaproteobacteria</taxon>
        <taxon>Rhodobacterales</taxon>
        <taxon>Roseobacteraceae</taxon>
        <taxon>Donghicola</taxon>
    </lineage>
</organism>
<comment type="function">
    <text evidence="1 12">Exerts its effect at some terminal stage of cytochrome c oxidase synthesis, probably by being involved in the insertion of the copper B into subunit I.</text>
</comment>
<evidence type="ECO:0000256" key="3">
    <source>
        <dbReference type="ARBA" id="ARBA00009620"/>
    </source>
</evidence>
<accession>A0A850QEJ6</accession>
<dbReference type="SUPFAM" id="SSF110111">
    <property type="entry name" value="Ctag/Cox11"/>
    <property type="match status" value="1"/>
</dbReference>
<keyword evidence="10 12" id="KW-0186">Copper</keyword>
<dbReference type="Gene3D" id="2.60.370.10">
    <property type="entry name" value="Ctag/Cox11"/>
    <property type="match status" value="1"/>
</dbReference>
<protein>
    <recommendedName>
        <fullName evidence="4 12">Cytochrome c oxidase assembly protein CtaG</fullName>
    </recommendedName>
</protein>
<feature type="topological domain" description="Cytoplasmic" evidence="12">
    <location>
        <begin position="1"/>
        <end position="6"/>
    </location>
</feature>
<dbReference type="Proteomes" id="UP000592216">
    <property type="component" value="Unassembled WGS sequence"/>
</dbReference>
<dbReference type="InterPro" id="IPR023471">
    <property type="entry name" value="CtaG/Cox11_dom_sf"/>
</dbReference>
<keyword evidence="7 12" id="KW-0812">Transmembrane</keyword>
<reference evidence="15 16" key="1">
    <citation type="submission" date="2020-04" db="EMBL/GenBank/DDBJ databases">
        <title>Donghicola sp., a member of the Rhodobacteraceae family isolated from mangrove forest in Thailand.</title>
        <authorList>
            <person name="Charoenyingcharoen P."/>
            <person name="Yukphan P."/>
        </authorList>
    </citation>
    <scope>NUCLEOTIDE SEQUENCE [LARGE SCALE GENOMIC DNA]</scope>
    <source>
        <strain evidence="13 16">B5-SW-15</strain>
        <strain evidence="14 15">C2-DW-16</strain>
    </source>
</reference>
<evidence type="ECO:0000256" key="7">
    <source>
        <dbReference type="ARBA" id="ARBA00022692"/>
    </source>
</evidence>
<dbReference type="GO" id="GO:0005886">
    <property type="term" value="C:plasma membrane"/>
    <property type="evidence" value="ECO:0007669"/>
    <property type="project" value="UniProtKB-SubCell"/>
</dbReference>
<dbReference type="EMBL" id="JABCJD010000006">
    <property type="protein sequence ID" value="NVO28409.1"/>
    <property type="molecule type" value="Genomic_DNA"/>
</dbReference>
<comment type="caution">
    <text evidence="13">The sequence shown here is derived from an EMBL/GenBank/DDBJ whole genome shotgun (WGS) entry which is preliminary data.</text>
</comment>
<proteinExistence type="inferred from homology"/>
<dbReference type="Proteomes" id="UP000523601">
    <property type="component" value="Unassembled WGS sequence"/>
</dbReference>